<dbReference type="AlphaFoldDB" id="A0A158ITA5"/>
<dbReference type="Proteomes" id="UP000054925">
    <property type="component" value="Unassembled WGS sequence"/>
</dbReference>
<sequence>MLREESISARVPAEASSFKPVQDLLSATTENYSAAANGLSAADRALASASAGQYKSANIVFDNISLTGLGAGGGYFYNVYVNLPENADLDSVRSGNFIGTLGPFEIAGAAHHGSATLDFPATEALLKMGATGSRDYVVSLVRVNGSNAPKGQVITIGESSRTDE</sequence>
<evidence type="ECO:0000313" key="1">
    <source>
        <dbReference type="EMBL" id="SAL59735.1"/>
    </source>
</evidence>
<accession>A0A158ITA5</accession>
<evidence type="ECO:0000313" key="2">
    <source>
        <dbReference type="Proteomes" id="UP000054925"/>
    </source>
</evidence>
<dbReference type="OrthoDB" id="2874181at2"/>
<name>A0A158ITA5_9BURK</name>
<reference evidence="1" key="1">
    <citation type="submission" date="2016-01" db="EMBL/GenBank/DDBJ databases">
        <authorList>
            <person name="Peeters C."/>
        </authorList>
    </citation>
    <scope>NUCLEOTIDE SEQUENCE [LARGE SCALE GENOMIC DNA]</scope>
    <source>
        <strain evidence="1">LMG 22937</strain>
    </source>
</reference>
<dbReference type="EMBL" id="FCOL02000014">
    <property type="protein sequence ID" value="SAL59735.1"/>
    <property type="molecule type" value="Genomic_DNA"/>
</dbReference>
<gene>
    <name evidence="1" type="ORF">AWB67_02866</name>
</gene>
<proteinExistence type="predicted"/>
<comment type="caution">
    <text evidence="1">The sequence shown here is derived from an EMBL/GenBank/DDBJ whole genome shotgun (WGS) entry which is preliminary data.</text>
</comment>
<keyword evidence="2" id="KW-1185">Reference proteome</keyword>
<organism evidence="1 2">
    <name type="scientific">Caballeronia terrestris</name>
    <dbReference type="NCBI Taxonomy" id="1226301"/>
    <lineage>
        <taxon>Bacteria</taxon>
        <taxon>Pseudomonadati</taxon>
        <taxon>Pseudomonadota</taxon>
        <taxon>Betaproteobacteria</taxon>
        <taxon>Burkholderiales</taxon>
        <taxon>Burkholderiaceae</taxon>
        <taxon>Caballeronia</taxon>
    </lineage>
</organism>
<protein>
    <submittedName>
        <fullName evidence="1">Uncharacterized protein</fullName>
    </submittedName>
</protein>
<dbReference type="RefSeq" id="WP_125477599.1">
    <property type="nucleotide sequence ID" value="NZ_FCOL02000014.1"/>
</dbReference>